<dbReference type="Pfam" id="PF00990">
    <property type="entry name" value="GGDEF"/>
    <property type="match status" value="1"/>
</dbReference>
<dbReference type="PROSITE" id="PS50883">
    <property type="entry name" value="EAL"/>
    <property type="match status" value="1"/>
</dbReference>
<evidence type="ECO:0000313" key="4">
    <source>
        <dbReference type="EMBL" id="MBB4904420.1"/>
    </source>
</evidence>
<sequence>MTEPLRNGGPRAPAARSAKDREKARVKVARKWAYLISSTAYVPLEHTDLEQPLLEMVHALFAALTAEPLGLEAAERAGARLVSLNCVDKSSLQTTIDVLAGPLLTDDDVRGRPPEHVVRLLGALAAGFAEAIRRRTTDQQEAMCRALLEVAKKAMHAAENRQSDFGDTSTELTLLRRQLSHQLLHDPLTGLPNRQFFSTRLEEVLNSGSPTTLYRIELNGFSVFNEGLGGPRTDTLMTAIAVRLRSAMPDMMVARFDRAGFTVLQESTTSPADVVATIHDAISATTRIADLGLRTSASVGVVQSPPHRADPVEFLQAGDIALRHARREGPGRWRLLMPDEDAHDRRLLRAAATLDSARLTTGYRLRVGLTDEQPVGVDAFVRWEEPGLADVLEQTGQSPRIGRWLLRDACGRVTSLPLSVRLSPNQSAAPDLVDTVLAVLDETELSASRLQLAMPASEVFEGRARSADNLSSLAAAGVGMAVHDFGGDPSEVVRLGGFPLRAVALTARLVSQARGASRKSLVGKALTNLAAMVHESGAVVAVDDVRSRREAEWWRHAGADTASGALFGGGQRADPADLLEE</sequence>
<name>A0A7W7PZX4_9PSEU</name>
<protein>
    <submittedName>
        <fullName evidence="4">Diguanylate cyclase (GGDEF)-like protein</fullName>
    </submittedName>
</protein>
<dbReference type="Proteomes" id="UP000520767">
    <property type="component" value="Unassembled WGS sequence"/>
</dbReference>
<dbReference type="InterPro" id="IPR052155">
    <property type="entry name" value="Biofilm_reg_signaling"/>
</dbReference>
<dbReference type="AlphaFoldDB" id="A0A7W7PZX4"/>
<evidence type="ECO:0000259" key="2">
    <source>
        <dbReference type="PROSITE" id="PS50883"/>
    </source>
</evidence>
<evidence type="ECO:0000313" key="5">
    <source>
        <dbReference type="Proteomes" id="UP000520767"/>
    </source>
</evidence>
<reference evidence="4 5" key="1">
    <citation type="submission" date="2020-08" db="EMBL/GenBank/DDBJ databases">
        <title>Genomic Encyclopedia of Type Strains, Phase III (KMG-III): the genomes of soil and plant-associated and newly described type strains.</title>
        <authorList>
            <person name="Whitman W."/>
        </authorList>
    </citation>
    <scope>NUCLEOTIDE SEQUENCE [LARGE SCALE GENOMIC DNA]</scope>
    <source>
        <strain evidence="4 5">CECT 8960</strain>
    </source>
</reference>
<dbReference type="PANTHER" id="PTHR44757:SF2">
    <property type="entry name" value="BIOFILM ARCHITECTURE MAINTENANCE PROTEIN MBAA"/>
    <property type="match status" value="1"/>
</dbReference>
<feature type="domain" description="EAL" evidence="2">
    <location>
        <begin position="341"/>
        <end position="581"/>
    </location>
</feature>
<dbReference type="Gene3D" id="3.20.20.450">
    <property type="entry name" value="EAL domain"/>
    <property type="match status" value="1"/>
</dbReference>
<dbReference type="RefSeq" id="WP_184808676.1">
    <property type="nucleotide sequence ID" value="NZ_JACHJQ010000001.1"/>
</dbReference>
<dbReference type="SUPFAM" id="SSF55073">
    <property type="entry name" value="Nucleotide cyclase"/>
    <property type="match status" value="1"/>
</dbReference>
<feature type="region of interest" description="Disordered" evidence="1">
    <location>
        <begin position="1"/>
        <end position="21"/>
    </location>
</feature>
<dbReference type="PANTHER" id="PTHR44757">
    <property type="entry name" value="DIGUANYLATE CYCLASE DGCP"/>
    <property type="match status" value="1"/>
</dbReference>
<keyword evidence="5" id="KW-1185">Reference proteome</keyword>
<dbReference type="EMBL" id="JACHJQ010000001">
    <property type="protein sequence ID" value="MBB4904420.1"/>
    <property type="molecule type" value="Genomic_DNA"/>
</dbReference>
<proteinExistence type="predicted"/>
<dbReference type="PROSITE" id="PS50887">
    <property type="entry name" value="GGDEF"/>
    <property type="match status" value="1"/>
</dbReference>
<dbReference type="InterPro" id="IPR001633">
    <property type="entry name" value="EAL_dom"/>
</dbReference>
<dbReference type="SMART" id="SM00267">
    <property type="entry name" value="GGDEF"/>
    <property type="match status" value="1"/>
</dbReference>
<dbReference type="Gene3D" id="3.30.70.270">
    <property type="match status" value="1"/>
</dbReference>
<dbReference type="InterPro" id="IPR000160">
    <property type="entry name" value="GGDEF_dom"/>
</dbReference>
<dbReference type="SUPFAM" id="SSF141868">
    <property type="entry name" value="EAL domain-like"/>
    <property type="match status" value="1"/>
</dbReference>
<dbReference type="Pfam" id="PF00563">
    <property type="entry name" value="EAL"/>
    <property type="match status" value="1"/>
</dbReference>
<accession>A0A7W7PZX4</accession>
<organism evidence="4 5">
    <name type="scientific">Actinophytocola algeriensis</name>
    <dbReference type="NCBI Taxonomy" id="1768010"/>
    <lineage>
        <taxon>Bacteria</taxon>
        <taxon>Bacillati</taxon>
        <taxon>Actinomycetota</taxon>
        <taxon>Actinomycetes</taxon>
        <taxon>Pseudonocardiales</taxon>
        <taxon>Pseudonocardiaceae</taxon>
    </lineage>
</organism>
<dbReference type="NCBIfam" id="TIGR00254">
    <property type="entry name" value="GGDEF"/>
    <property type="match status" value="1"/>
</dbReference>
<gene>
    <name evidence="4" type="ORF">FHR82_000630</name>
</gene>
<dbReference type="CDD" id="cd01949">
    <property type="entry name" value="GGDEF"/>
    <property type="match status" value="1"/>
</dbReference>
<dbReference type="CDD" id="cd01948">
    <property type="entry name" value="EAL"/>
    <property type="match status" value="1"/>
</dbReference>
<comment type="caution">
    <text evidence="4">The sequence shown here is derived from an EMBL/GenBank/DDBJ whole genome shotgun (WGS) entry which is preliminary data.</text>
</comment>
<dbReference type="InterPro" id="IPR043128">
    <property type="entry name" value="Rev_trsase/Diguanyl_cyclase"/>
</dbReference>
<evidence type="ECO:0000259" key="3">
    <source>
        <dbReference type="PROSITE" id="PS50887"/>
    </source>
</evidence>
<evidence type="ECO:0000256" key="1">
    <source>
        <dbReference type="SAM" id="MobiDB-lite"/>
    </source>
</evidence>
<feature type="domain" description="GGDEF" evidence="3">
    <location>
        <begin position="209"/>
        <end position="338"/>
    </location>
</feature>
<dbReference type="InterPro" id="IPR029787">
    <property type="entry name" value="Nucleotide_cyclase"/>
</dbReference>
<dbReference type="SMART" id="SM00052">
    <property type="entry name" value="EAL"/>
    <property type="match status" value="1"/>
</dbReference>
<dbReference type="InterPro" id="IPR035919">
    <property type="entry name" value="EAL_sf"/>
</dbReference>